<name>A0A7C8KPW0_9BACI</name>
<dbReference type="RefSeq" id="WP_153406717.1">
    <property type="nucleotide sequence ID" value="NZ_ML762451.1"/>
</dbReference>
<sequence length="75" mass="8516">MNKQDIPEELKKKLDQFAVETPDISLKKSLSHRIGSWITAPVKNPADYLSIHITPRRMALFPLVIIVSSLPFAFI</sequence>
<reference evidence="1 2" key="1">
    <citation type="submission" date="2019-10" db="EMBL/GenBank/DDBJ databases">
        <title>Gracilibacillus sp. nov. isolated from rice seeds.</title>
        <authorList>
            <person name="He S."/>
        </authorList>
    </citation>
    <scope>NUCLEOTIDE SEQUENCE [LARGE SCALE GENOMIC DNA]</scope>
    <source>
        <strain evidence="1 2">TD8</strain>
    </source>
</reference>
<evidence type="ECO:0000313" key="2">
    <source>
        <dbReference type="Proteomes" id="UP000480246"/>
    </source>
</evidence>
<dbReference type="OrthoDB" id="2736366at2"/>
<gene>
    <name evidence="1" type="ORF">F9U64_20370</name>
</gene>
<organism evidence="1 2">
    <name type="scientific">Gracilibacillus oryzae</name>
    <dbReference type="NCBI Taxonomy" id="1672701"/>
    <lineage>
        <taxon>Bacteria</taxon>
        <taxon>Bacillati</taxon>
        <taxon>Bacillota</taxon>
        <taxon>Bacilli</taxon>
        <taxon>Bacillales</taxon>
        <taxon>Bacillaceae</taxon>
        <taxon>Gracilibacillus</taxon>
    </lineage>
</organism>
<accession>A0A7C8KPW0</accession>
<dbReference type="EMBL" id="WEID01000113">
    <property type="protein sequence ID" value="KAB8126203.1"/>
    <property type="molecule type" value="Genomic_DNA"/>
</dbReference>
<keyword evidence="2" id="KW-1185">Reference proteome</keyword>
<dbReference type="Proteomes" id="UP000480246">
    <property type="component" value="Unassembled WGS sequence"/>
</dbReference>
<comment type="caution">
    <text evidence="1">The sequence shown here is derived from an EMBL/GenBank/DDBJ whole genome shotgun (WGS) entry which is preliminary data.</text>
</comment>
<dbReference type="AlphaFoldDB" id="A0A7C8KPW0"/>
<proteinExistence type="predicted"/>
<protein>
    <submittedName>
        <fullName evidence="1">Uncharacterized protein</fullName>
    </submittedName>
</protein>
<evidence type="ECO:0000313" key="1">
    <source>
        <dbReference type="EMBL" id="KAB8126203.1"/>
    </source>
</evidence>